<keyword evidence="9" id="KW-0521">NADP</keyword>
<organism evidence="24 25">
    <name type="scientific">Rhipicephalus microplus</name>
    <name type="common">Cattle tick</name>
    <name type="synonym">Boophilus microplus</name>
    <dbReference type="NCBI Taxonomy" id="6941"/>
    <lineage>
        <taxon>Eukaryota</taxon>
        <taxon>Metazoa</taxon>
        <taxon>Ecdysozoa</taxon>
        <taxon>Arthropoda</taxon>
        <taxon>Chelicerata</taxon>
        <taxon>Arachnida</taxon>
        <taxon>Acari</taxon>
        <taxon>Parasitiformes</taxon>
        <taxon>Ixodida</taxon>
        <taxon>Ixodoidea</taxon>
        <taxon>Ixodidae</taxon>
        <taxon>Rhipicephalinae</taxon>
        <taxon>Rhipicephalus</taxon>
        <taxon>Boophilus</taxon>
    </lineage>
</organism>
<evidence type="ECO:0000256" key="14">
    <source>
        <dbReference type="ARBA" id="ARBA00023098"/>
    </source>
</evidence>
<evidence type="ECO:0000256" key="23">
    <source>
        <dbReference type="SAM" id="Phobius"/>
    </source>
</evidence>
<evidence type="ECO:0000256" key="16">
    <source>
        <dbReference type="ARBA" id="ARBA00023166"/>
    </source>
</evidence>
<feature type="transmembrane region" description="Helical" evidence="23">
    <location>
        <begin position="298"/>
        <end position="319"/>
    </location>
</feature>
<keyword evidence="25" id="KW-1185">Reference proteome</keyword>
<protein>
    <recommendedName>
        <fullName evidence="19">7-dehydrocholesterol reductase</fullName>
        <ecNumber evidence="18">1.3.1.21</ecNumber>
    </recommendedName>
    <alternativeName>
        <fullName evidence="20">Sterol Delta(7)-reductase</fullName>
    </alternativeName>
</protein>
<dbReference type="Gene3D" id="1.20.120.1630">
    <property type="match status" value="1"/>
</dbReference>
<comment type="similarity">
    <text evidence="3">Belongs to the ERG4/ERG24 family.</text>
</comment>
<evidence type="ECO:0000256" key="10">
    <source>
        <dbReference type="ARBA" id="ARBA00022955"/>
    </source>
</evidence>
<comment type="pathway">
    <text evidence="2">Steroid biosynthesis; cholesterol biosynthesis.</text>
</comment>
<feature type="transmembrane region" description="Helical" evidence="23">
    <location>
        <begin position="18"/>
        <end position="46"/>
    </location>
</feature>
<dbReference type="EMBL" id="JABSTU010000009">
    <property type="protein sequence ID" value="KAH8022138.1"/>
    <property type="molecule type" value="Genomic_DNA"/>
</dbReference>
<evidence type="ECO:0000256" key="21">
    <source>
        <dbReference type="ARBA" id="ARBA00047795"/>
    </source>
</evidence>
<dbReference type="PANTHER" id="PTHR21257">
    <property type="entry name" value="DELTA(14)-STEROL REDUCTASE"/>
    <property type="match status" value="1"/>
</dbReference>
<keyword evidence="4" id="KW-0444">Lipid biosynthesis</keyword>
<feature type="transmembrane region" description="Helical" evidence="23">
    <location>
        <begin position="208"/>
        <end position="226"/>
    </location>
</feature>
<evidence type="ECO:0000256" key="8">
    <source>
        <dbReference type="ARBA" id="ARBA00022824"/>
    </source>
</evidence>
<evidence type="ECO:0000256" key="17">
    <source>
        <dbReference type="ARBA" id="ARBA00023221"/>
    </source>
</evidence>
<dbReference type="PROSITE" id="PS01017">
    <property type="entry name" value="STEROL_REDUCT_1"/>
    <property type="match status" value="1"/>
</dbReference>
<keyword evidence="8" id="KW-0256">Endoplasmic reticulum</keyword>
<evidence type="ECO:0000256" key="1">
    <source>
        <dbReference type="ARBA" id="ARBA00004477"/>
    </source>
</evidence>
<evidence type="ECO:0000256" key="3">
    <source>
        <dbReference type="ARBA" id="ARBA00005402"/>
    </source>
</evidence>
<keyword evidence="6 23" id="KW-0812">Transmembrane</keyword>
<keyword evidence="10" id="KW-0752">Steroid biosynthesis</keyword>
<evidence type="ECO:0000256" key="7">
    <source>
        <dbReference type="ARBA" id="ARBA00022778"/>
    </source>
</evidence>
<evidence type="ECO:0000256" key="13">
    <source>
        <dbReference type="ARBA" id="ARBA00023011"/>
    </source>
</evidence>
<dbReference type="GO" id="GO:0006695">
    <property type="term" value="P:cholesterol biosynthetic process"/>
    <property type="evidence" value="ECO:0007669"/>
    <property type="project" value="UniProtKB-KW"/>
</dbReference>
<dbReference type="GO" id="GO:0047598">
    <property type="term" value="F:7-dehydrocholesterol reductase activity"/>
    <property type="evidence" value="ECO:0007669"/>
    <property type="project" value="UniProtKB-EC"/>
</dbReference>
<feature type="transmembrane region" description="Helical" evidence="23">
    <location>
        <begin position="114"/>
        <end position="132"/>
    </location>
</feature>
<evidence type="ECO:0000256" key="4">
    <source>
        <dbReference type="ARBA" id="ARBA00022516"/>
    </source>
</evidence>
<dbReference type="VEuPathDB" id="VectorBase:LOC119174557"/>
<evidence type="ECO:0000256" key="22">
    <source>
        <dbReference type="ARBA" id="ARBA00047826"/>
    </source>
</evidence>
<dbReference type="AlphaFoldDB" id="A0A9J6DJ77"/>
<dbReference type="OMA" id="KYGQYWA"/>
<evidence type="ECO:0000256" key="19">
    <source>
        <dbReference type="ARBA" id="ARBA00039984"/>
    </source>
</evidence>
<dbReference type="EC" id="1.3.1.21" evidence="18"/>
<dbReference type="InterPro" id="IPR018083">
    <property type="entry name" value="Sterol_reductase_CS"/>
</dbReference>
<dbReference type="GO" id="GO:0005789">
    <property type="term" value="C:endoplasmic reticulum membrane"/>
    <property type="evidence" value="ECO:0007669"/>
    <property type="project" value="UniProtKB-SubCell"/>
</dbReference>
<evidence type="ECO:0000313" key="24">
    <source>
        <dbReference type="EMBL" id="KAH8022138.1"/>
    </source>
</evidence>
<dbReference type="OrthoDB" id="5326588at2759"/>
<evidence type="ECO:0000256" key="12">
    <source>
        <dbReference type="ARBA" id="ARBA00023002"/>
    </source>
</evidence>
<evidence type="ECO:0000256" key="11">
    <source>
        <dbReference type="ARBA" id="ARBA00022989"/>
    </source>
</evidence>
<evidence type="ECO:0000256" key="5">
    <source>
        <dbReference type="ARBA" id="ARBA00022548"/>
    </source>
</evidence>
<comment type="catalytic activity">
    <reaction evidence="21">
        <text>cholesterol + NADP(+) = 7-dehydrocholesterol + NADPH + H(+)</text>
        <dbReference type="Rhea" id="RHEA:23984"/>
        <dbReference type="ChEBI" id="CHEBI:15378"/>
        <dbReference type="ChEBI" id="CHEBI:16113"/>
        <dbReference type="ChEBI" id="CHEBI:17759"/>
        <dbReference type="ChEBI" id="CHEBI:57783"/>
        <dbReference type="ChEBI" id="CHEBI:58349"/>
        <dbReference type="EC" id="1.3.1.21"/>
    </reaction>
    <physiologicalReaction direction="right-to-left" evidence="21">
        <dbReference type="Rhea" id="RHEA:23986"/>
    </physiologicalReaction>
</comment>
<feature type="transmembrane region" description="Helical" evidence="23">
    <location>
        <begin position="67"/>
        <end position="94"/>
    </location>
</feature>
<keyword evidence="13" id="KW-0756">Sterol biosynthesis</keyword>
<evidence type="ECO:0000256" key="18">
    <source>
        <dbReference type="ARBA" id="ARBA00038851"/>
    </source>
</evidence>
<dbReference type="Pfam" id="PF01222">
    <property type="entry name" value="ERG4_ERG24"/>
    <property type="match status" value="1"/>
</dbReference>
<comment type="caution">
    <text evidence="24">The sequence shown here is derived from an EMBL/GenBank/DDBJ whole genome shotgun (WGS) entry which is preliminary data.</text>
</comment>
<keyword evidence="14" id="KW-0443">Lipid metabolism</keyword>
<keyword evidence="11 23" id="KW-1133">Transmembrane helix</keyword>
<dbReference type="PANTHER" id="PTHR21257:SF38">
    <property type="entry name" value="7-DEHYDROCHOLESTEROL REDUCTASE"/>
    <property type="match status" value="1"/>
</dbReference>
<dbReference type="InterPro" id="IPR001171">
    <property type="entry name" value="ERG24_DHCR-like"/>
</dbReference>
<comment type="catalytic activity">
    <reaction evidence="22">
        <text>7-dehydrodesmosterol + NADPH + H(+) = desmosterol + NADP(+)</text>
        <dbReference type="Rhea" id="RHEA:46740"/>
        <dbReference type="ChEBI" id="CHEBI:15378"/>
        <dbReference type="ChEBI" id="CHEBI:17737"/>
        <dbReference type="ChEBI" id="CHEBI:27910"/>
        <dbReference type="ChEBI" id="CHEBI:57783"/>
        <dbReference type="ChEBI" id="CHEBI:58349"/>
    </reaction>
    <physiologicalReaction direction="left-to-right" evidence="22">
        <dbReference type="Rhea" id="RHEA:46741"/>
    </physiologicalReaction>
</comment>
<sequence length="441" mass="49729">MAGPEGASPVTKAQPPSFLWSTVAPLFMILGMPCTLMCAVSLAITLKSSSTLAFKWGFDRFVYNACTCYGFGTLEAWTFAVAFILYSALSILLLDGKAYRGPPTSSGYRPVYRNSGFTYYVLSLLITGYLLLENDFPGYAIYRSIPSLVAVLAIVGFAISTLLYIKGLTSPSPGEHGSSGNVVFDFFWGLELYPRIGKRFDIKLWTNSRFGMMLWQLLVLICWKARVEIAGWSWAMAATSFLQTAHAAKFFWREDRYVQFTGVVVDRSGFYLSFGYMAFMGPIYAIPNFYMVEHCPDMSPVVAILVTSLGLVLSILHTWCDRQRQLVKDTQGDCIPWQSPAKVIRASYRDSAEHETTDLLPLLGFWSICRRPDYVLEILIHLCWALPAGGKSVVPYMSAILHACILAFEAYRFEDLCTKKYGQKWKQYCSIVKYKMIPYVY</sequence>
<proteinExistence type="inferred from homology"/>
<feature type="transmembrane region" description="Helical" evidence="23">
    <location>
        <begin position="264"/>
        <end position="286"/>
    </location>
</feature>
<evidence type="ECO:0000256" key="6">
    <source>
        <dbReference type="ARBA" id="ARBA00022692"/>
    </source>
</evidence>
<gene>
    <name evidence="24" type="ORF">HPB51_022020</name>
</gene>
<keyword evidence="16" id="KW-1207">Sterol metabolism</keyword>
<evidence type="ECO:0000256" key="9">
    <source>
        <dbReference type="ARBA" id="ARBA00022857"/>
    </source>
</evidence>
<name>A0A9J6DJ77_RHIMP</name>
<evidence type="ECO:0000256" key="2">
    <source>
        <dbReference type="ARBA" id="ARBA00004770"/>
    </source>
</evidence>
<keyword evidence="5" id="KW-0153">Cholesterol metabolism</keyword>
<keyword evidence="17" id="KW-0753">Steroid metabolism</keyword>
<evidence type="ECO:0000256" key="15">
    <source>
        <dbReference type="ARBA" id="ARBA00023136"/>
    </source>
</evidence>
<dbReference type="GO" id="GO:0016132">
    <property type="term" value="P:brassinosteroid biosynthetic process"/>
    <property type="evidence" value="ECO:0007669"/>
    <property type="project" value="TreeGrafter"/>
</dbReference>
<keyword evidence="7" id="KW-0152">Cholesterol biosynthesis</keyword>
<dbReference type="Proteomes" id="UP000821866">
    <property type="component" value="Chromosome 7"/>
</dbReference>
<reference evidence="24" key="1">
    <citation type="journal article" date="2020" name="Cell">
        <title>Large-Scale Comparative Analyses of Tick Genomes Elucidate Their Genetic Diversity and Vector Capacities.</title>
        <authorList>
            <consortium name="Tick Genome and Microbiome Consortium (TIGMIC)"/>
            <person name="Jia N."/>
            <person name="Wang J."/>
            <person name="Shi W."/>
            <person name="Du L."/>
            <person name="Sun Y."/>
            <person name="Zhan W."/>
            <person name="Jiang J.F."/>
            <person name="Wang Q."/>
            <person name="Zhang B."/>
            <person name="Ji P."/>
            <person name="Bell-Sakyi L."/>
            <person name="Cui X.M."/>
            <person name="Yuan T.T."/>
            <person name="Jiang B.G."/>
            <person name="Yang W.F."/>
            <person name="Lam T.T."/>
            <person name="Chang Q.C."/>
            <person name="Ding S.J."/>
            <person name="Wang X.J."/>
            <person name="Zhu J.G."/>
            <person name="Ruan X.D."/>
            <person name="Zhao L."/>
            <person name="Wei J.T."/>
            <person name="Ye R.Z."/>
            <person name="Que T.C."/>
            <person name="Du C.H."/>
            <person name="Zhou Y.H."/>
            <person name="Cheng J.X."/>
            <person name="Dai P.F."/>
            <person name="Guo W.B."/>
            <person name="Han X.H."/>
            <person name="Huang E.J."/>
            <person name="Li L.F."/>
            <person name="Wei W."/>
            <person name="Gao Y.C."/>
            <person name="Liu J.Z."/>
            <person name="Shao H.Z."/>
            <person name="Wang X."/>
            <person name="Wang C.C."/>
            <person name="Yang T.C."/>
            <person name="Huo Q.B."/>
            <person name="Li W."/>
            <person name="Chen H.Y."/>
            <person name="Chen S.E."/>
            <person name="Zhou L.G."/>
            <person name="Ni X.B."/>
            <person name="Tian J.H."/>
            <person name="Sheng Y."/>
            <person name="Liu T."/>
            <person name="Pan Y.S."/>
            <person name="Xia L.Y."/>
            <person name="Li J."/>
            <person name="Zhao F."/>
            <person name="Cao W.C."/>
        </authorList>
    </citation>
    <scope>NUCLEOTIDE SEQUENCE</scope>
    <source>
        <strain evidence="24">Rmic-2018</strain>
    </source>
</reference>
<evidence type="ECO:0000313" key="25">
    <source>
        <dbReference type="Proteomes" id="UP000821866"/>
    </source>
</evidence>
<keyword evidence="12" id="KW-0560">Oxidoreductase</keyword>
<evidence type="ECO:0000256" key="20">
    <source>
        <dbReference type="ARBA" id="ARBA00042688"/>
    </source>
</evidence>
<keyword evidence="15 23" id="KW-0472">Membrane</keyword>
<comment type="subcellular location">
    <subcellularLocation>
        <location evidence="1">Endoplasmic reticulum membrane</location>
        <topology evidence="1">Multi-pass membrane protein</topology>
    </subcellularLocation>
</comment>
<accession>A0A9J6DJ77</accession>
<reference evidence="24" key="2">
    <citation type="submission" date="2021-09" db="EMBL/GenBank/DDBJ databases">
        <authorList>
            <person name="Jia N."/>
            <person name="Wang J."/>
            <person name="Shi W."/>
            <person name="Du L."/>
            <person name="Sun Y."/>
            <person name="Zhan W."/>
            <person name="Jiang J."/>
            <person name="Wang Q."/>
            <person name="Zhang B."/>
            <person name="Ji P."/>
            <person name="Sakyi L.B."/>
            <person name="Cui X."/>
            <person name="Yuan T."/>
            <person name="Jiang B."/>
            <person name="Yang W."/>
            <person name="Lam T.T.-Y."/>
            <person name="Chang Q."/>
            <person name="Ding S."/>
            <person name="Wang X."/>
            <person name="Zhu J."/>
            <person name="Ruan X."/>
            <person name="Zhao L."/>
            <person name="Wei J."/>
            <person name="Que T."/>
            <person name="Du C."/>
            <person name="Cheng J."/>
            <person name="Dai P."/>
            <person name="Han X."/>
            <person name="Huang E."/>
            <person name="Gao Y."/>
            <person name="Liu J."/>
            <person name="Shao H."/>
            <person name="Ye R."/>
            <person name="Li L."/>
            <person name="Wei W."/>
            <person name="Wang X."/>
            <person name="Wang C."/>
            <person name="Huo Q."/>
            <person name="Li W."/>
            <person name="Guo W."/>
            <person name="Chen H."/>
            <person name="Chen S."/>
            <person name="Zhou L."/>
            <person name="Zhou L."/>
            <person name="Ni X."/>
            <person name="Tian J."/>
            <person name="Zhou Y."/>
            <person name="Sheng Y."/>
            <person name="Liu T."/>
            <person name="Pan Y."/>
            <person name="Xia L."/>
            <person name="Li J."/>
            <person name="Zhao F."/>
            <person name="Cao W."/>
        </authorList>
    </citation>
    <scope>NUCLEOTIDE SEQUENCE</scope>
    <source>
        <strain evidence="24">Rmic-2018</strain>
        <tissue evidence="24">Larvae</tissue>
    </source>
</reference>
<feature type="transmembrane region" description="Helical" evidence="23">
    <location>
        <begin position="144"/>
        <end position="165"/>
    </location>
</feature>